<keyword evidence="6" id="KW-0106">Calcium</keyword>
<evidence type="ECO:0000256" key="5">
    <source>
        <dbReference type="ARBA" id="ARBA00022801"/>
    </source>
</evidence>
<evidence type="ECO:0000256" key="4">
    <source>
        <dbReference type="ARBA" id="ARBA00022729"/>
    </source>
</evidence>
<protein>
    <submittedName>
        <fullName evidence="9">Arylsulfatase</fullName>
        <ecNumber evidence="9">3.1.6.1</ecNumber>
    </submittedName>
</protein>
<comment type="cofactor">
    <cofactor evidence="1">
        <name>Ca(2+)</name>
        <dbReference type="ChEBI" id="CHEBI:29108"/>
    </cofactor>
</comment>
<dbReference type="Gene3D" id="3.30.1120.10">
    <property type="match status" value="1"/>
</dbReference>
<dbReference type="GO" id="GO:0046872">
    <property type="term" value="F:metal ion binding"/>
    <property type="evidence" value="ECO:0007669"/>
    <property type="project" value="UniProtKB-KW"/>
</dbReference>
<dbReference type="AlphaFoldDB" id="A0A5C5Z2W6"/>
<dbReference type="RefSeq" id="WP_146397486.1">
    <property type="nucleotide sequence ID" value="NZ_SJPJ01000001.1"/>
</dbReference>
<evidence type="ECO:0000259" key="8">
    <source>
        <dbReference type="Pfam" id="PF00884"/>
    </source>
</evidence>
<comment type="caution">
    <text evidence="9">The sequence shown here is derived from an EMBL/GenBank/DDBJ whole genome shotgun (WGS) entry which is preliminary data.</text>
</comment>
<keyword evidence="10" id="KW-1185">Reference proteome</keyword>
<dbReference type="InterPro" id="IPR050738">
    <property type="entry name" value="Sulfatase"/>
</dbReference>
<dbReference type="EC" id="3.1.6.1" evidence="9"/>
<evidence type="ECO:0000313" key="10">
    <source>
        <dbReference type="Proteomes" id="UP000315010"/>
    </source>
</evidence>
<dbReference type="InterPro" id="IPR017850">
    <property type="entry name" value="Alkaline_phosphatase_core_sf"/>
</dbReference>
<evidence type="ECO:0000313" key="9">
    <source>
        <dbReference type="EMBL" id="TWT81520.1"/>
    </source>
</evidence>
<comment type="similarity">
    <text evidence="2">Belongs to the sulfatase family.</text>
</comment>
<dbReference type="PANTHER" id="PTHR42693">
    <property type="entry name" value="ARYLSULFATASE FAMILY MEMBER"/>
    <property type="match status" value="1"/>
</dbReference>
<dbReference type="Gene3D" id="3.40.720.10">
    <property type="entry name" value="Alkaline Phosphatase, subunit A"/>
    <property type="match status" value="1"/>
</dbReference>
<feature type="signal peptide" evidence="7">
    <location>
        <begin position="1"/>
        <end position="19"/>
    </location>
</feature>
<dbReference type="OrthoDB" id="9779418at2"/>
<name>A0A5C5Z2W6_9BACT</name>
<feature type="chain" id="PRO_5022989772" evidence="7">
    <location>
        <begin position="20"/>
        <end position="446"/>
    </location>
</feature>
<proteinExistence type="inferred from homology"/>
<dbReference type="PANTHER" id="PTHR42693:SF42">
    <property type="entry name" value="ARYLSULFATASE G"/>
    <property type="match status" value="1"/>
</dbReference>
<dbReference type="Pfam" id="PF00884">
    <property type="entry name" value="Sulfatase"/>
    <property type="match status" value="1"/>
</dbReference>
<keyword evidence="3" id="KW-0479">Metal-binding</keyword>
<dbReference type="SUPFAM" id="SSF53649">
    <property type="entry name" value="Alkaline phosphatase-like"/>
    <property type="match status" value="1"/>
</dbReference>
<keyword evidence="5 9" id="KW-0378">Hydrolase</keyword>
<dbReference type="GO" id="GO:0004065">
    <property type="term" value="F:arylsulfatase activity"/>
    <property type="evidence" value="ECO:0007669"/>
    <property type="project" value="UniProtKB-EC"/>
</dbReference>
<sequence precursor="true">MRQFCCVSIWLSVVLFALAGQAAKAAKPNVVFILSDDQGWTDYGFMGHPYVQTPNLDALARSGLLYERGYVTAPLCRPSLASLVSGLYPHQTGIRGNDPLLPIGKSRRSQKDKPFSAKLRNRMTAPMMEHPSFIRTLKENGYATLQTGKWWEGNPLDHGFTDAMTHGDHFRGGRHGDDGLKIGRETMKPIYDFVDKANANDQPFFVWYGVFLPHAPHNAPDRLLDKYQDLAPDEPTARYWANVEWLDEGCGQMIDYLKKKQLYEDTIFVYTCDNGWVQDPGKLNNSIRSKREPVEAGIRTPIFITHGKTIQPQRDTEILASNIDIATTILRACGIKPPSAMTGLDLRDPTQLKKRNRVFVDVYEHDSDLDQLDDLGSGLMARVVIDGWDKLIARPERDELYDLKTDPDDRNDLASLKAEKVKKLSGILDAWVGNNTSVINSSPPRR</sequence>
<feature type="domain" description="Sulfatase N-terminal" evidence="8">
    <location>
        <begin position="28"/>
        <end position="335"/>
    </location>
</feature>
<reference evidence="9 10" key="1">
    <citation type="submission" date="2019-02" db="EMBL/GenBank/DDBJ databases">
        <title>Deep-cultivation of Planctomycetes and their phenomic and genomic characterization uncovers novel biology.</title>
        <authorList>
            <person name="Wiegand S."/>
            <person name="Jogler M."/>
            <person name="Boedeker C."/>
            <person name="Pinto D."/>
            <person name="Vollmers J."/>
            <person name="Rivas-Marin E."/>
            <person name="Kohn T."/>
            <person name="Peeters S.H."/>
            <person name="Heuer A."/>
            <person name="Rast P."/>
            <person name="Oberbeckmann S."/>
            <person name="Bunk B."/>
            <person name="Jeske O."/>
            <person name="Meyerdierks A."/>
            <person name="Storesund J.E."/>
            <person name="Kallscheuer N."/>
            <person name="Luecker S."/>
            <person name="Lage O.M."/>
            <person name="Pohl T."/>
            <person name="Merkel B.J."/>
            <person name="Hornburger P."/>
            <person name="Mueller R.-W."/>
            <person name="Bruemmer F."/>
            <person name="Labrenz M."/>
            <person name="Spormann A.M."/>
            <person name="Op Den Camp H."/>
            <person name="Overmann J."/>
            <person name="Amann R."/>
            <person name="Jetten M.S.M."/>
            <person name="Mascher T."/>
            <person name="Medema M.H."/>
            <person name="Devos D.P."/>
            <person name="Kaster A.-K."/>
            <person name="Ovreas L."/>
            <person name="Rohde M."/>
            <person name="Galperin M.Y."/>
            <person name="Jogler C."/>
        </authorList>
    </citation>
    <scope>NUCLEOTIDE SEQUENCE [LARGE SCALE GENOMIC DNA]</scope>
    <source>
        <strain evidence="9 10">CA13</strain>
    </source>
</reference>
<dbReference type="EMBL" id="SJPJ01000001">
    <property type="protein sequence ID" value="TWT81520.1"/>
    <property type="molecule type" value="Genomic_DNA"/>
</dbReference>
<organism evidence="9 10">
    <name type="scientific">Novipirellula herctigrandis</name>
    <dbReference type="NCBI Taxonomy" id="2527986"/>
    <lineage>
        <taxon>Bacteria</taxon>
        <taxon>Pseudomonadati</taxon>
        <taxon>Planctomycetota</taxon>
        <taxon>Planctomycetia</taxon>
        <taxon>Pirellulales</taxon>
        <taxon>Pirellulaceae</taxon>
        <taxon>Novipirellula</taxon>
    </lineage>
</organism>
<evidence type="ECO:0000256" key="2">
    <source>
        <dbReference type="ARBA" id="ARBA00008779"/>
    </source>
</evidence>
<evidence type="ECO:0000256" key="3">
    <source>
        <dbReference type="ARBA" id="ARBA00022723"/>
    </source>
</evidence>
<gene>
    <name evidence="9" type="primary">atsA_74</name>
    <name evidence="9" type="ORF">CA13_29730</name>
</gene>
<dbReference type="InterPro" id="IPR000917">
    <property type="entry name" value="Sulfatase_N"/>
</dbReference>
<keyword evidence="4 7" id="KW-0732">Signal</keyword>
<dbReference type="Proteomes" id="UP000315010">
    <property type="component" value="Unassembled WGS sequence"/>
</dbReference>
<evidence type="ECO:0000256" key="6">
    <source>
        <dbReference type="ARBA" id="ARBA00022837"/>
    </source>
</evidence>
<accession>A0A5C5Z2W6</accession>
<evidence type="ECO:0000256" key="7">
    <source>
        <dbReference type="SAM" id="SignalP"/>
    </source>
</evidence>
<evidence type="ECO:0000256" key="1">
    <source>
        <dbReference type="ARBA" id="ARBA00001913"/>
    </source>
</evidence>